<proteinExistence type="predicted"/>
<evidence type="ECO:0000256" key="1">
    <source>
        <dbReference type="SAM" id="MobiDB-lite"/>
    </source>
</evidence>
<dbReference type="PANTHER" id="PTHR40422">
    <property type="entry name" value="TRANSLATION MACHINERY-ASSOCIATED PROTEIN 17"/>
    <property type="match status" value="1"/>
</dbReference>
<dbReference type="GO" id="GO:0070682">
    <property type="term" value="P:proteasome regulatory particle assembly"/>
    <property type="evidence" value="ECO:0007669"/>
    <property type="project" value="InterPro"/>
</dbReference>
<evidence type="ECO:0000313" key="2">
    <source>
        <dbReference type="EMBL" id="KYK57744.1"/>
    </source>
</evidence>
<reference evidence="2 3" key="1">
    <citation type="journal article" date="2016" name="Sci. Rep.">
        <title>Insights into Adaptations to a Near-Obligate Nematode Endoparasitic Lifestyle from the Finished Genome of Drechmeria coniospora.</title>
        <authorList>
            <person name="Zhang L."/>
            <person name="Zhou Z."/>
            <person name="Guo Q."/>
            <person name="Fokkens L."/>
            <person name="Miskei M."/>
            <person name="Pocsi I."/>
            <person name="Zhang W."/>
            <person name="Chen M."/>
            <person name="Wang L."/>
            <person name="Sun Y."/>
            <person name="Donzelli B.G."/>
            <person name="Gibson D.M."/>
            <person name="Nelson D.R."/>
            <person name="Luo J.G."/>
            <person name="Rep M."/>
            <person name="Liu H."/>
            <person name="Yang S."/>
            <person name="Wang J."/>
            <person name="Krasnoff S.B."/>
            <person name="Xu Y."/>
            <person name="Molnar I."/>
            <person name="Lin M."/>
        </authorList>
    </citation>
    <scope>NUCLEOTIDE SEQUENCE [LARGE SCALE GENOMIC DNA]</scope>
    <source>
        <strain evidence="2 3">ARSEF 6962</strain>
    </source>
</reference>
<name>A0A151GKW2_DRECN</name>
<dbReference type="GeneID" id="63717400"/>
<dbReference type="Proteomes" id="UP000076580">
    <property type="component" value="Chromosome 02"/>
</dbReference>
<gene>
    <name evidence="2" type="ORF">DCS_04757</name>
</gene>
<evidence type="ECO:0008006" key="4">
    <source>
        <dbReference type="Google" id="ProtNLM"/>
    </source>
</evidence>
<feature type="compositionally biased region" description="Basic and acidic residues" evidence="1">
    <location>
        <begin position="186"/>
        <end position="216"/>
    </location>
</feature>
<dbReference type="EMBL" id="LAYC01000002">
    <property type="protein sequence ID" value="KYK57744.1"/>
    <property type="molecule type" value="Genomic_DNA"/>
</dbReference>
<protein>
    <recommendedName>
        <fullName evidence="4">Secondary alcohol dehydrogenase protein</fullName>
    </recommendedName>
</protein>
<dbReference type="AlphaFoldDB" id="A0A151GKW2"/>
<comment type="caution">
    <text evidence="2">The sequence shown here is derived from an EMBL/GenBank/DDBJ whole genome shotgun (WGS) entry which is preliminary data.</text>
</comment>
<feature type="region of interest" description="Disordered" evidence="1">
    <location>
        <begin position="127"/>
        <end position="148"/>
    </location>
</feature>
<dbReference type="STRING" id="98403.A0A151GKW2"/>
<feature type="compositionally biased region" description="Polar residues" evidence="1">
    <location>
        <begin position="217"/>
        <end position="231"/>
    </location>
</feature>
<feature type="region of interest" description="Disordered" evidence="1">
    <location>
        <begin position="184"/>
        <end position="254"/>
    </location>
</feature>
<dbReference type="PANTHER" id="PTHR40422:SF1">
    <property type="entry name" value="TRANSLATION MACHINERY-ASSOCIATED PROTEIN 17"/>
    <property type="match status" value="1"/>
</dbReference>
<dbReference type="InterPro" id="IPR038966">
    <property type="entry name" value="TMA17"/>
</dbReference>
<sequence>MDDVIYECCTSKVRTGHPDRVQRRTQPAPHPTTSVIISRITTTTRALSYHPIDFTSPTTTSISRVRYKDGSLRATGMSSADTQPISAPRFAAALKDLSVGMLHLKVLEIRNSIAHLQYSNDQLRPFANGSETAIPTDGTAASPASPDQDCIDAIEENEQVIDRMAERIALIRAEVEDRGIAWTEFQSKDEADSKQDGARRPDDANGDADPTREPQHQQHSAWTDGTFQTGSIRDGQVHLNNLSGHPVASGGSLSDEQLRRAVHDQIQQLANDDGQDGGMHL</sequence>
<dbReference type="InParanoid" id="A0A151GKW2"/>
<dbReference type="GO" id="GO:0030674">
    <property type="term" value="F:protein-macromolecule adaptor activity"/>
    <property type="evidence" value="ECO:0007669"/>
    <property type="project" value="TreeGrafter"/>
</dbReference>
<dbReference type="RefSeq" id="XP_040657096.1">
    <property type="nucleotide sequence ID" value="XM_040802063.1"/>
</dbReference>
<evidence type="ECO:0000313" key="3">
    <source>
        <dbReference type="Proteomes" id="UP000076580"/>
    </source>
</evidence>
<organism evidence="2 3">
    <name type="scientific">Drechmeria coniospora</name>
    <name type="common">Nematophagous fungus</name>
    <name type="synonym">Meria coniospora</name>
    <dbReference type="NCBI Taxonomy" id="98403"/>
    <lineage>
        <taxon>Eukaryota</taxon>
        <taxon>Fungi</taxon>
        <taxon>Dikarya</taxon>
        <taxon>Ascomycota</taxon>
        <taxon>Pezizomycotina</taxon>
        <taxon>Sordariomycetes</taxon>
        <taxon>Hypocreomycetidae</taxon>
        <taxon>Hypocreales</taxon>
        <taxon>Ophiocordycipitaceae</taxon>
        <taxon>Drechmeria</taxon>
    </lineage>
</organism>
<accession>A0A151GKW2</accession>
<keyword evidence="3" id="KW-1185">Reference proteome</keyword>